<dbReference type="AlphaFoldDB" id="A0A1D3D9J0"/>
<dbReference type="VEuPathDB" id="ToxoDB:cyc_03192"/>
<dbReference type="InterPro" id="IPR035892">
    <property type="entry name" value="C2_domain_sf"/>
</dbReference>
<dbReference type="CDD" id="cd00030">
    <property type="entry name" value="C2"/>
    <property type="match status" value="1"/>
</dbReference>
<dbReference type="EMBL" id="JROU02000188">
    <property type="protein sequence ID" value="OEH80127.1"/>
    <property type="molecule type" value="Genomic_DNA"/>
</dbReference>
<dbReference type="VEuPathDB" id="ToxoDB:LOC34619928"/>
<protein>
    <recommendedName>
        <fullName evidence="4">C2 domain-containing protein</fullName>
    </recommendedName>
</protein>
<evidence type="ECO:0000256" key="1">
    <source>
        <dbReference type="SAM" id="MobiDB-lite"/>
    </source>
</evidence>
<evidence type="ECO:0000313" key="2">
    <source>
        <dbReference type="EMBL" id="OEH80127.1"/>
    </source>
</evidence>
<reference evidence="2 3" key="1">
    <citation type="journal article" date="2016" name="BMC Genomics">
        <title>Comparative genomics reveals Cyclospora cayetanensis possesses coccidia-like metabolism and invasion components but unique surface antigens.</title>
        <authorList>
            <person name="Liu S."/>
            <person name="Wang L."/>
            <person name="Zheng H."/>
            <person name="Xu Z."/>
            <person name="Roellig D.M."/>
            <person name="Li N."/>
            <person name="Frace M.A."/>
            <person name="Tang K."/>
            <person name="Arrowood M.J."/>
            <person name="Moss D.M."/>
            <person name="Zhang L."/>
            <person name="Feng Y."/>
            <person name="Xiao L."/>
        </authorList>
    </citation>
    <scope>NUCLEOTIDE SEQUENCE [LARGE SCALE GENOMIC DNA]</scope>
    <source>
        <strain evidence="2 3">CHN_HEN01</strain>
    </source>
</reference>
<proteinExistence type="predicted"/>
<evidence type="ECO:0000313" key="3">
    <source>
        <dbReference type="Proteomes" id="UP000095192"/>
    </source>
</evidence>
<feature type="region of interest" description="Disordered" evidence="1">
    <location>
        <begin position="389"/>
        <end position="431"/>
    </location>
</feature>
<name>A0A1D3D9J0_9EIME</name>
<organism evidence="2 3">
    <name type="scientific">Cyclospora cayetanensis</name>
    <dbReference type="NCBI Taxonomy" id="88456"/>
    <lineage>
        <taxon>Eukaryota</taxon>
        <taxon>Sar</taxon>
        <taxon>Alveolata</taxon>
        <taxon>Apicomplexa</taxon>
        <taxon>Conoidasida</taxon>
        <taxon>Coccidia</taxon>
        <taxon>Eucoccidiorida</taxon>
        <taxon>Eimeriorina</taxon>
        <taxon>Eimeriidae</taxon>
        <taxon>Cyclospora</taxon>
    </lineage>
</organism>
<gene>
    <name evidence="2" type="ORF">cyc_03192</name>
</gene>
<dbReference type="InParanoid" id="A0A1D3D9J0"/>
<dbReference type="Proteomes" id="UP000095192">
    <property type="component" value="Unassembled WGS sequence"/>
</dbReference>
<dbReference type="SUPFAM" id="SSF49562">
    <property type="entry name" value="C2 domain (Calcium/lipid-binding domain, CaLB)"/>
    <property type="match status" value="1"/>
</dbReference>
<evidence type="ECO:0008006" key="4">
    <source>
        <dbReference type="Google" id="ProtNLM"/>
    </source>
</evidence>
<sequence>METGDASRGAASLRGLASRRASGGSFLRAATGAAADPYAPAVLPDGVPLVLRSCKGAAPQGAQDTATRRSTTAAFKAFSAVKDFSRLTCLIFPEEAANAFCRMGYARVQLLLAYVLPEVLDEEWLPDEDISKPLEGEEASKGPPLHVPYRPYVVVSLNGQDVYRSAVLHCKPVASGDSTLDTALLRGLWDERIELQVHQPYSLLRVALYDRDISTAFLGSDELLGSLDFQLHLLMPRRIYDITAVFVPFAVLDEEALSGKEEAIALLQGTRQLHPSVDTRALLKESLCALLPHRNADSGKIHTLDELAALLIPTPREAQESVLSPLNFPLLWADLQDAHRKLTEGAIRRAVLGTAGFKHRFALDICVPLAAPPGMLLLIVSFIQMPPPPSGTEGGLRSEGAEAADASRGVGSSVGGGTGASNGKKASRPGSLKAFETAESKDCSEASLLRSLLSAAVPAPMQLRIRKFHIVGALWVLGAWAAVEPLEACSVARYLLLATG</sequence>
<accession>A0A1D3D9J0</accession>
<comment type="caution">
    <text evidence="2">The sequence shown here is derived from an EMBL/GenBank/DDBJ whole genome shotgun (WGS) entry which is preliminary data.</text>
</comment>
<keyword evidence="3" id="KW-1185">Reference proteome</keyword>